<dbReference type="RefSeq" id="WP_191738900.1">
    <property type="nucleotide sequence ID" value="NZ_JACSQB010000021.1"/>
</dbReference>
<dbReference type="PANTHER" id="PTHR43278:SF1">
    <property type="entry name" value="IRON-SULFUR FLAVOPROTEIN MJ1083"/>
    <property type="match status" value="1"/>
</dbReference>
<dbReference type="Gene3D" id="3.40.50.360">
    <property type="match status" value="1"/>
</dbReference>
<dbReference type="InterPro" id="IPR051796">
    <property type="entry name" value="ISF_SsuE-like"/>
</dbReference>
<dbReference type="Proteomes" id="UP000627166">
    <property type="component" value="Unassembled WGS sequence"/>
</dbReference>
<keyword evidence="1" id="KW-0285">Flavoprotein</keyword>
<name>A0ABR8YNU8_9CLOT</name>
<protein>
    <recommendedName>
        <fullName evidence="5">NADPH-dependent FMN reductase-like domain-containing protein</fullName>
    </recommendedName>
</protein>
<keyword evidence="4" id="KW-1185">Reference proteome</keyword>
<evidence type="ECO:0000313" key="4">
    <source>
        <dbReference type="Proteomes" id="UP000627166"/>
    </source>
</evidence>
<keyword evidence="2" id="KW-0288">FMN</keyword>
<evidence type="ECO:0000313" key="3">
    <source>
        <dbReference type="EMBL" id="MBD8045925.1"/>
    </source>
</evidence>
<proteinExistence type="predicted"/>
<evidence type="ECO:0000256" key="2">
    <source>
        <dbReference type="ARBA" id="ARBA00022643"/>
    </source>
</evidence>
<reference evidence="3 4" key="1">
    <citation type="submission" date="2020-08" db="EMBL/GenBank/DDBJ databases">
        <title>A Genomic Blueprint of the Chicken Gut Microbiome.</title>
        <authorList>
            <person name="Gilroy R."/>
            <person name="Ravi A."/>
            <person name="Getino M."/>
            <person name="Pursley I."/>
            <person name="Horton D.L."/>
            <person name="Alikhan N.-F."/>
            <person name="Baker D."/>
            <person name="Gharbi K."/>
            <person name="Hall N."/>
            <person name="Watson M."/>
            <person name="Adriaenssens E.M."/>
            <person name="Foster-Nyarko E."/>
            <person name="Jarju S."/>
            <person name="Secka A."/>
            <person name="Antonio M."/>
            <person name="Oren A."/>
            <person name="Chaudhuri R."/>
            <person name="La Ragione R.M."/>
            <person name="Hildebrand F."/>
            <person name="Pallen M.J."/>
        </authorList>
    </citation>
    <scope>NUCLEOTIDE SEQUENCE [LARGE SCALE GENOMIC DNA]</scope>
    <source>
        <strain evidence="3 4">N37</strain>
    </source>
</reference>
<evidence type="ECO:0008006" key="5">
    <source>
        <dbReference type="Google" id="ProtNLM"/>
    </source>
</evidence>
<dbReference type="InterPro" id="IPR029039">
    <property type="entry name" value="Flavoprotein-like_sf"/>
</dbReference>
<dbReference type="PANTHER" id="PTHR43278">
    <property type="entry name" value="NAD(P)H-DEPENDENT FMN-CONTAINING OXIDOREDUCTASE YWQN-RELATED"/>
    <property type="match status" value="1"/>
</dbReference>
<dbReference type="SUPFAM" id="SSF52218">
    <property type="entry name" value="Flavoproteins"/>
    <property type="match status" value="1"/>
</dbReference>
<sequence>MNVLLLSFSGRKESGNCIKILEFIQKLLLEREIKCTLLNIVDLNISPCLGCNYECFNKKLNCSIKDDVEYVYKEIVK</sequence>
<accession>A0ABR8YNU8</accession>
<comment type="caution">
    <text evidence="3">The sequence shown here is derived from an EMBL/GenBank/DDBJ whole genome shotgun (WGS) entry which is preliminary data.</text>
</comment>
<dbReference type="EMBL" id="JACSQB010000021">
    <property type="protein sequence ID" value="MBD8045925.1"/>
    <property type="molecule type" value="Genomic_DNA"/>
</dbReference>
<evidence type="ECO:0000256" key="1">
    <source>
        <dbReference type="ARBA" id="ARBA00022630"/>
    </source>
</evidence>
<gene>
    <name evidence="3" type="ORF">H9637_02525</name>
</gene>
<organism evidence="3 4">
    <name type="scientific">Clostridium faecium</name>
    <dbReference type="NCBI Taxonomy" id="2762223"/>
    <lineage>
        <taxon>Bacteria</taxon>
        <taxon>Bacillati</taxon>
        <taxon>Bacillota</taxon>
        <taxon>Clostridia</taxon>
        <taxon>Eubacteriales</taxon>
        <taxon>Clostridiaceae</taxon>
        <taxon>Clostridium</taxon>
    </lineage>
</organism>